<dbReference type="InterPro" id="IPR031984">
    <property type="entry name" value="SLC3A2_N"/>
</dbReference>
<evidence type="ECO:0000313" key="7">
    <source>
        <dbReference type="Proteomes" id="UP000276776"/>
    </source>
</evidence>
<dbReference type="InterPro" id="IPR017853">
    <property type="entry name" value="GH"/>
</dbReference>
<evidence type="ECO:0000256" key="2">
    <source>
        <dbReference type="ARBA" id="ARBA00012741"/>
    </source>
</evidence>
<reference evidence="8" key="1">
    <citation type="submission" date="2017-02" db="UniProtKB">
        <authorList>
            <consortium name="WormBaseParasite"/>
        </authorList>
    </citation>
    <scope>IDENTIFICATION</scope>
</reference>
<feature type="transmembrane region" description="Helical" evidence="4">
    <location>
        <begin position="96"/>
        <end position="119"/>
    </location>
</feature>
<dbReference type="Gene3D" id="3.20.20.80">
    <property type="entry name" value="Glycosidases"/>
    <property type="match status" value="2"/>
</dbReference>
<keyword evidence="4" id="KW-0812">Transmembrane</keyword>
<protein>
    <recommendedName>
        <fullName evidence="2">alpha-glucosidase</fullName>
        <ecNumber evidence="2">3.2.1.20</ecNumber>
    </recommendedName>
</protein>
<dbReference type="GO" id="GO:0004558">
    <property type="term" value="F:alpha-1,4-glucosidase activity"/>
    <property type="evidence" value="ECO:0007669"/>
    <property type="project" value="UniProtKB-EC"/>
</dbReference>
<dbReference type="GO" id="GO:0005975">
    <property type="term" value="P:carbohydrate metabolic process"/>
    <property type="evidence" value="ECO:0007669"/>
    <property type="project" value="InterPro"/>
</dbReference>
<dbReference type="OMA" id="IDGMNML"/>
<evidence type="ECO:0000313" key="6">
    <source>
        <dbReference type="EMBL" id="VDN06574.1"/>
    </source>
</evidence>
<dbReference type="Proteomes" id="UP000276776">
    <property type="component" value="Unassembled WGS sequence"/>
</dbReference>
<sequence length="644" mass="72861">MDDTLLPGTRKKSSGKYEVDRGRHSESYITAVRGNRPAEAKAIPLDVLDKDGDHALASPLLQTEPLVQKKEEKVCGYSLAELERYRNDPIWKTLRWLLFLLFWLLWILMFLAAILIVIFSPGCVPRAVPHWWHNAIVWVPSFQDSDGSGIGDFVGLSDRLENLRRLGIQALWLNPFLLSDNFSDAVLDHLTVDSRLGVNSDAHNLIDAIHDKGMKAVISLPVGVTSIKHSWFNRSSQASLKENSNFSDYYHWRQPVEDSPFISKYNNFSYIHYENRPDWPVLNWQSDFVRQNMFDVISYWIDKGIDGFYLSGIEYLARLQLGHVADWPHILDILRDIRNHVNSYAKESSMGETKQIVLFGMRDNAKETQKKDLVLSGLDTVINYELGGIGKDNRICHHSEGNVGGCVYEILSELVQFHEAENIPAMWEFGSTRLSRVSSRVKSSKQAELLTMVQLLLPGTNSIYYGEEIGMSDLPTNSSFVPVQKGAMQWDDSVNAGFSSAASPLIPVHPDFVNNNWANQYSSLRSHLKTFKKMAQLRKVDETLALGSIIIGELINSAFTIVRHSVGRNNSEKNIYLGAFNFGSVSVSIPILDTVLTLEPKLDHARVMACSTNAMQYYYRQLIDLTDDPLILQPEQGVVFKFSN</sequence>
<dbReference type="InterPro" id="IPR045857">
    <property type="entry name" value="O16G_dom_2"/>
</dbReference>
<dbReference type="PANTHER" id="PTHR10357">
    <property type="entry name" value="ALPHA-AMYLASE FAMILY MEMBER"/>
    <property type="match status" value="1"/>
</dbReference>
<evidence type="ECO:0000256" key="4">
    <source>
        <dbReference type="SAM" id="Phobius"/>
    </source>
</evidence>
<keyword evidence="7" id="KW-1185">Reference proteome</keyword>
<dbReference type="AlphaFoldDB" id="A0A0N5D7E7"/>
<evidence type="ECO:0000256" key="1">
    <source>
        <dbReference type="ARBA" id="ARBA00001657"/>
    </source>
</evidence>
<dbReference type="STRING" id="103827.A0A0N5D7E7"/>
<dbReference type="PANTHER" id="PTHR10357:SF230">
    <property type="entry name" value="GLYCOSYL HYDROLASE FAMILY 13 CATALYTIC DOMAIN-CONTAINING PROTEIN"/>
    <property type="match status" value="1"/>
</dbReference>
<organism evidence="8">
    <name type="scientific">Thelazia callipaeda</name>
    <name type="common">Oriental eyeworm</name>
    <name type="synonym">Parasitic nematode</name>
    <dbReference type="NCBI Taxonomy" id="103827"/>
    <lineage>
        <taxon>Eukaryota</taxon>
        <taxon>Metazoa</taxon>
        <taxon>Ecdysozoa</taxon>
        <taxon>Nematoda</taxon>
        <taxon>Chromadorea</taxon>
        <taxon>Rhabditida</taxon>
        <taxon>Spirurina</taxon>
        <taxon>Spiruromorpha</taxon>
        <taxon>Thelazioidea</taxon>
        <taxon>Thelaziidae</taxon>
        <taxon>Thelazia</taxon>
    </lineage>
</organism>
<accession>A0A0N5D7E7</accession>
<dbReference type="InterPro" id="IPR006047">
    <property type="entry name" value="GH13_cat_dom"/>
</dbReference>
<evidence type="ECO:0000256" key="3">
    <source>
        <dbReference type="SAM" id="MobiDB-lite"/>
    </source>
</evidence>
<comment type="catalytic activity">
    <reaction evidence="1">
        <text>Hydrolysis of terminal, non-reducing (1-&gt;4)-linked alpha-D-glucose residues with release of alpha-D-glucose.</text>
        <dbReference type="EC" id="3.2.1.20"/>
    </reaction>
</comment>
<gene>
    <name evidence="6" type="ORF">TCLT_LOCUS8979</name>
</gene>
<evidence type="ECO:0000259" key="5">
    <source>
        <dbReference type="SMART" id="SM00642"/>
    </source>
</evidence>
<feature type="domain" description="Glycosyl hydrolase family 13 catalytic" evidence="5">
    <location>
        <begin position="136"/>
        <end position="509"/>
    </location>
</feature>
<feature type="region of interest" description="Disordered" evidence="3">
    <location>
        <begin position="1"/>
        <end position="22"/>
    </location>
</feature>
<dbReference type="OrthoDB" id="1740265at2759"/>
<keyword evidence="4" id="KW-1133">Transmembrane helix</keyword>
<evidence type="ECO:0000313" key="8">
    <source>
        <dbReference type="WBParaSite" id="TCLT_0000899001-mRNA-1"/>
    </source>
</evidence>
<dbReference type="EMBL" id="UYYF01004711">
    <property type="protein sequence ID" value="VDN06574.1"/>
    <property type="molecule type" value="Genomic_DNA"/>
</dbReference>
<dbReference type="SMART" id="SM00642">
    <property type="entry name" value="Aamy"/>
    <property type="match status" value="1"/>
</dbReference>
<dbReference type="Pfam" id="PF16028">
    <property type="entry name" value="SLC3A2_N"/>
    <property type="match status" value="1"/>
</dbReference>
<reference evidence="6 7" key="2">
    <citation type="submission" date="2018-11" db="EMBL/GenBank/DDBJ databases">
        <authorList>
            <consortium name="Pathogen Informatics"/>
        </authorList>
    </citation>
    <scope>NUCLEOTIDE SEQUENCE [LARGE SCALE GENOMIC DNA]</scope>
</reference>
<dbReference type="Pfam" id="PF00128">
    <property type="entry name" value="Alpha-amylase"/>
    <property type="match status" value="1"/>
</dbReference>
<dbReference type="EC" id="3.2.1.20" evidence="2"/>
<proteinExistence type="predicted"/>
<dbReference type="Gene3D" id="3.90.400.10">
    <property type="entry name" value="Oligo-1,6-glucosidase, Domain 2"/>
    <property type="match status" value="1"/>
</dbReference>
<dbReference type="SUPFAM" id="SSF51445">
    <property type="entry name" value="(Trans)glycosidases"/>
    <property type="match status" value="1"/>
</dbReference>
<name>A0A0N5D7E7_THECL</name>
<keyword evidence="4" id="KW-0472">Membrane</keyword>
<dbReference type="WBParaSite" id="TCLT_0000899001-mRNA-1">
    <property type="protein sequence ID" value="TCLT_0000899001-mRNA-1"/>
    <property type="gene ID" value="TCLT_0000899001"/>
</dbReference>